<accession>A0ACB0KGD4</accession>
<keyword evidence="2" id="KW-1185">Reference proteome</keyword>
<comment type="caution">
    <text evidence="1">The sequence shown here is derived from an EMBL/GenBank/DDBJ whole genome shotgun (WGS) entry which is preliminary data.</text>
</comment>
<dbReference type="Proteomes" id="UP001177021">
    <property type="component" value="Unassembled WGS sequence"/>
</dbReference>
<name>A0ACB0KGD4_TRIPR</name>
<reference evidence="1" key="1">
    <citation type="submission" date="2023-10" db="EMBL/GenBank/DDBJ databases">
        <authorList>
            <person name="Rodriguez Cubillos JULIANA M."/>
            <person name="De Vega J."/>
        </authorList>
    </citation>
    <scope>NUCLEOTIDE SEQUENCE</scope>
</reference>
<organism evidence="1 2">
    <name type="scientific">Trifolium pratense</name>
    <name type="common">Red clover</name>
    <dbReference type="NCBI Taxonomy" id="57577"/>
    <lineage>
        <taxon>Eukaryota</taxon>
        <taxon>Viridiplantae</taxon>
        <taxon>Streptophyta</taxon>
        <taxon>Embryophyta</taxon>
        <taxon>Tracheophyta</taxon>
        <taxon>Spermatophyta</taxon>
        <taxon>Magnoliopsida</taxon>
        <taxon>eudicotyledons</taxon>
        <taxon>Gunneridae</taxon>
        <taxon>Pentapetalae</taxon>
        <taxon>rosids</taxon>
        <taxon>fabids</taxon>
        <taxon>Fabales</taxon>
        <taxon>Fabaceae</taxon>
        <taxon>Papilionoideae</taxon>
        <taxon>50 kb inversion clade</taxon>
        <taxon>NPAAA clade</taxon>
        <taxon>Hologalegina</taxon>
        <taxon>IRL clade</taxon>
        <taxon>Trifolieae</taxon>
        <taxon>Trifolium</taxon>
    </lineage>
</organism>
<evidence type="ECO:0000313" key="1">
    <source>
        <dbReference type="EMBL" id="CAJ2655581.1"/>
    </source>
</evidence>
<sequence>MGTSIIILLEVDTDWKPYSFVENVPMKAGSNLIAMELIRNLWILLVVVAYCGILMVGGYRDTLKRLVLVTLYMPKCGACMREWSWLDEKGLLHLIVESDSKLLIDMVTRRCNLNGATPILIRCIQELINMNWQTQFQHTWREGNRSADWLANHSLMQDSFDFITLETPPIDLQSSLFADISGVSMPRTVRVIS</sequence>
<dbReference type="EMBL" id="CASHSV030000206">
    <property type="protein sequence ID" value="CAJ2655581.1"/>
    <property type="molecule type" value="Genomic_DNA"/>
</dbReference>
<gene>
    <name evidence="1" type="ORF">MILVUS5_LOCUS22499</name>
</gene>
<protein>
    <submittedName>
        <fullName evidence="1">Uncharacterized protein</fullName>
    </submittedName>
</protein>
<proteinExistence type="predicted"/>
<evidence type="ECO:0000313" key="2">
    <source>
        <dbReference type="Proteomes" id="UP001177021"/>
    </source>
</evidence>